<feature type="domain" description="Transposase DDE" evidence="2">
    <location>
        <begin position="320"/>
        <end position="445"/>
    </location>
</feature>
<comment type="caution">
    <text evidence="3">The sequence shown here is derived from an EMBL/GenBank/DDBJ whole genome shotgun (WGS) entry which is preliminary data.</text>
</comment>
<name>A0A7Z6UCN3_PSESF</name>
<evidence type="ECO:0000313" key="4">
    <source>
        <dbReference type="Proteomes" id="UP000282289"/>
    </source>
</evidence>
<dbReference type="InterPro" id="IPR025668">
    <property type="entry name" value="Tnp_DDE_dom"/>
</dbReference>
<dbReference type="AlphaFoldDB" id="A0A7Z6UCN3"/>
<protein>
    <submittedName>
        <fullName evidence="3">Transposase</fullName>
    </submittedName>
</protein>
<dbReference type="PANTHER" id="PTHR33408">
    <property type="entry name" value="TRANSPOSASE"/>
    <property type="match status" value="1"/>
</dbReference>
<dbReference type="EMBL" id="RBQT01000013">
    <property type="protein sequence ID" value="RMP83986.1"/>
    <property type="molecule type" value="Genomic_DNA"/>
</dbReference>
<evidence type="ECO:0000313" key="3">
    <source>
        <dbReference type="EMBL" id="RMP83986.1"/>
    </source>
</evidence>
<evidence type="ECO:0000259" key="1">
    <source>
        <dbReference type="Pfam" id="PF05598"/>
    </source>
</evidence>
<dbReference type="Proteomes" id="UP000282289">
    <property type="component" value="Unassembled WGS sequence"/>
</dbReference>
<dbReference type="Pfam" id="PF05598">
    <property type="entry name" value="DUF772"/>
    <property type="match status" value="1"/>
</dbReference>
<accession>A0A7Z6UCN3</accession>
<reference evidence="3 4" key="1">
    <citation type="submission" date="2018-08" db="EMBL/GenBank/DDBJ databases">
        <title>Recombination of ecologically and evolutionarily significant loci maintains genetic cohesion in the Pseudomonas syringae species complex.</title>
        <authorList>
            <person name="Dillon M."/>
            <person name="Thakur S."/>
            <person name="Almeida R.N.D."/>
            <person name="Weir B.S."/>
            <person name="Guttman D.S."/>
        </authorList>
    </citation>
    <scope>NUCLEOTIDE SEQUENCE [LARGE SCALE GENOMIC DNA]</scope>
    <source>
        <strain evidence="3 4">ICMP 19589</strain>
    </source>
</reference>
<organism evidence="3 4">
    <name type="scientific">Pseudomonas syringae pv. actinidiae</name>
    <dbReference type="NCBI Taxonomy" id="103796"/>
    <lineage>
        <taxon>Bacteria</taxon>
        <taxon>Pseudomonadati</taxon>
        <taxon>Pseudomonadota</taxon>
        <taxon>Gammaproteobacteria</taxon>
        <taxon>Pseudomonadales</taxon>
        <taxon>Pseudomonadaceae</taxon>
        <taxon>Pseudomonas</taxon>
        <taxon>Pseudomonas syringae</taxon>
    </lineage>
</organism>
<sequence length="515" mass="58940">MGQLSSGQKRLFYSLNLEDHIPTNHLLRSIDRCLDLSDLRHYLADFYSPIGRPSIDPELMIRMLVVGYCYGIRSERRLCEEAHLNLAYRWFCRLSLEDEVPNHLTFSKNRHGRFRDSDLFHWLFNEVLRRCMDAGLVKGEGFAVDASIIKADASRQRGVSGDEEVNWSDPSLSTRAVREYLEALDEEALAEALPKRLSLTDPLSHWAAAPGGPAFFAYSTNYLIDVEHGVIIDVEPTPAHRTAEVESTKTMIDRVEDLFGIKPDRLIGDTAYGTAPMLAWMVEEKDIEPHVPVWDKTERKNDSFSSNDFHWNEEAQEYRCPSGNVLRSEWRAFKNERSHLTKANTIIFRSRQTDCATCPMKAKCCPNTSVRKITRSAHETARDVARRIANTPEYVRSRHERKKVEMLFAHLKRILKLDHLRLRGMSGATDEFTLAAAVQNLRRLAKLTSQGPHSTDRYACFKQKTSNQPTDKAATVNEVPKSHLKVVNRFFDEAKLNVKFPEKSTFSTESPNSRP</sequence>
<proteinExistence type="predicted"/>
<dbReference type="InterPro" id="IPR008490">
    <property type="entry name" value="Transposase_InsH_N"/>
</dbReference>
<feature type="domain" description="Transposase InsH N-terminal" evidence="1">
    <location>
        <begin position="16"/>
        <end position="111"/>
    </location>
</feature>
<gene>
    <name evidence="3" type="ORF">ALQ15_04317</name>
</gene>
<dbReference type="Pfam" id="PF13751">
    <property type="entry name" value="DDE_Tnp_1_6"/>
    <property type="match status" value="1"/>
</dbReference>
<evidence type="ECO:0000259" key="2">
    <source>
        <dbReference type="Pfam" id="PF13751"/>
    </source>
</evidence>